<organism evidence="4 5">
    <name type="scientific">Methylocystis iwaonis</name>
    <dbReference type="NCBI Taxonomy" id="2885079"/>
    <lineage>
        <taxon>Bacteria</taxon>
        <taxon>Pseudomonadati</taxon>
        <taxon>Pseudomonadota</taxon>
        <taxon>Alphaproteobacteria</taxon>
        <taxon>Hyphomicrobiales</taxon>
        <taxon>Methylocystaceae</taxon>
        <taxon>Methylocystis</taxon>
    </lineage>
</organism>
<feature type="compositionally biased region" description="Low complexity" evidence="1">
    <location>
        <begin position="874"/>
        <end position="883"/>
    </location>
</feature>
<reference evidence="4 5" key="1">
    <citation type="journal article" date="2023" name="Int. J. Syst. Evol. Microbiol.">
        <title>Methylocystis iwaonis sp. nov., a type II methane-oxidizing bacterium from surface soil of a rice paddy field in Japan, and emended description of the genus Methylocystis (ex Whittenbury et al. 1970) Bowman et al. 1993.</title>
        <authorList>
            <person name="Kaise H."/>
            <person name="Sawadogo J.B."/>
            <person name="Alam M.S."/>
            <person name="Ueno C."/>
            <person name="Dianou D."/>
            <person name="Shinjo R."/>
            <person name="Asakawa S."/>
        </authorList>
    </citation>
    <scope>NUCLEOTIDE SEQUENCE [LARGE SCALE GENOMIC DNA]</scope>
    <source>
        <strain evidence="4 5">SS37A-Re</strain>
    </source>
</reference>
<dbReference type="Gene3D" id="3.40.50.1460">
    <property type="match status" value="1"/>
</dbReference>
<keyword evidence="5" id="KW-1185">Reference proteome</keyword>
<feature type="compositionally biased region" description="Basic and acidic residues" evidence="1">
    <location>
        <begin position="817"/>
        <end position="826"/>
    </location>
</feature>
<feature type="compositionally biased region" description="Gly residues" evidence="1">
    <location>
        <begin position="951"/>
        <end position="960"/>
    </location>
</feature>
<feature type="compositionally biased region" description="Pro residues" evidence="1">
    <location>
        <begin position="961"/>
        <end position="970"/>
    </location>
</feature>
<sequence>MLRIRALLAAAAALLALAAGSGALAAERRLALVIGESAYPAKPLPTAANDAGLVAQTLQAAGFDVTGARDLDEAALKQAFRDFLDKTAAAGPDAVAFVYFSGYGLQLEGENYLVPVDAALARDVDIPMRTLRVSDYLKPLSASGAKLAVVALDAARANPFQLSGQPLAGGLALYEPGGRALLAYNAAPGTIAPGETGDYGAYAHALAEMIRDGGRPLMDVFENTRLRVSDVTKGAQIPWNSQRVDTDFLFFQREANAPVRSEDVARLAKPISALGPEAGFSAAIRRDTLQGYQDYVATYPAAPYAKRARAILAARREALTWRRSRVVDTPNAYWTYLRRYPKGPHAWDARRRLAELRYELEPPPRFAMIDYDYPPPPPDEIIYVEQPVVFFDDPMWGFAPPPPPPVYLLPPPPPDFVVLPPPVVIAEPYALPAPQYVPIPAWQRAPDYIAPPPDNFIYANAHNSVVVDPQANNVIVRKPGGGVISTETLTAAGVGAAAVAVGAALPNFIAKRNGVQPAGAPQPPIGAPGAIPTAPAPVAPAYVTPTPQAPGGTAGVPAGAAPAAPIGAAPLAPAPAAVAPNALPPAGSGAPNPNAPVGAPHGIGAPATLPAGPAGATSPGAQPLKDHALPLPPAAGGAAHDPNGAPQVGKPGAPLTPPPAAEGALKNQVLPTPAGAGPAGLGASEKAAPLSPPGGHTPAAAEMPGQALPARRNAAPGAAHQPEQLPSGREPIGGAGGRHAPSPPVGSGGLPPLGGEPAGPVGDKPARGTPAMGPARGLDPSGAMAPHGPGPKNLAPGQPHPPAPQGVLGGPTAAPHRAIEPAHEPMMRGPAGGQPHMAPSPMREPPGGLRETAPRGAVPPMRTAPNDAMPPRPEGAAAPHVRAAPPPGYGMPPQTHQIAPPAMHAPPPAPSPAPPAAFMRQPPAPPPQAAPPAPRPAAAPPHPQPNKEGTGPHGAGGGFGGPPPGFGGMH</sequence>
<feature type="chain" id="PRO_5045193109" description="Peptidase C14 caspase domain-containing protein" evidence="2">
    <location>
        <begin position="26"/>
        <end position="970"/>
    </location>
</feature>
<keyword evidence="2" id="KW-0732">Signal</keyword>
<feature type="compositionally biased region" description="Low complexity" evidence="1">
    <location>
        <begin position="585"/>
        <end position="623"/>
    </location>
</feature>
<feature type="domain" description="Peptidase C14 caspase" evidence="3">
    <location>
        <begin position="28"/>
        <end position="248"/>
    </location>
</feature>
<feature type="compositionally biased region" description="Low complexity" evidence="1">
    <location>
        <begin position="634"/>
        <end position="646"/>
    </location>
</feature>
<evidence type="ECO:0000313" key="4">
    <source>
        <dbReference type="EMBL" id="BDV34190.1"/>
    </source>
</evidence>
<evidence type="ECO:0000256" key="1">
    <source>
        <dbReference type="SAM" id="MobiDB-lite"/>
    </source>
</evidence>
<feature type="compositionally biased region" description="Low complexity" evidence="1">
    <location>
        <begin position="753"/>
        <end position="762"/>
    </location>
</feature>
<dbReference type="EMBL" id="AP027142">
    <property type="protein sequence ID" value="BDV34190.1"/>
    <property type="molecule type" value="Genomic_DNA"/>
</dbReference>
<evidence type="ECO:0000259" key="3">
    <source>
        <dbReference type="Pfam" id="PF00656"/>
    </source>
</evidence>
<dbReference type="InterPro" id="IPR052039">
    <property type="entry name" value="Caspase-related_regulators"/>
</dbReference>
<dbReference type="SUPFAM" id="SSF52129">
    <property type="entry name" value="Caspase-like"/>
    <property type="match status" value="1"/>
</dbReference>
<dbReference type="RefSeq" id="WP_281931822.1">
    <property type="nucleotide sequence ID" value="NZ_AP027142.1"/>
</dbReference>
<dbReference type="Pfam" id="PF00656">
    <property type="entry name" value="Peptidase_C14"/>
    <property type="match status" value="1"/>
</dbReference>
<proteinExistence type="predicted"/>
<dbReference type="PANTHER" id="PTHR22576:SF37">
    <property type="entry name" value="MUCOSA-ASSOCIATED LYMPHOID TISSUE LYMPHOMA TRANSLOCATION PROTEIN 1"/>
    <property type="match status" value="1"/>
</dbReference>
<protein>
    <recommendedName>
        <fullName evidence="3">Peptidase C14 caspase domain-containing protein</fullName>
    </recommendedName>
</protein>
<feature type="signal peptide" evidence="2">
    <location>
        <begin position="1"/>
        <end position="25"/>
    </location>
</feature>
<dbReference type="Proteomes" id="UP001317629">
    <property type="component" value="Chromosome"/>
</dbReference>
<name>A0ABM8E8M5_9HYPH</name>
<dbReference type="PANTHER" id="PTHR22576">
    <property type="entry name" value="MUCOSA ASSOCIATED LYMPHOID TISSUE LYMPHOMA TRANSLOCATION PROTEIN 1/PARACASPASE"/>
    <property type="match status" value="1"/>
</dbReference>
<dbReference type="InterPro" id="IPR011600">
    <property type="entry name" value="Pept_C14_caspase"/>
</dbReference>
<feature type="compositionally biased region" description="Pro residues" evidence="1">
    <location>
        <begin position="922"/>
        <end position="944"/>
    </location>
</feature>
<gene>
    <name evidence="4" type="ORF">SS37A_17190</name>
</gene>
<evidence type="ECO:0000313" key="5">
    <source>
        <dbReference type="Proteomes" id="UP001317629"/>
    </source>
</evidence>
<dbReference type="InterPro" id="IPR029030">
    <property type="entry name" value="Caspase-like_dom_sf"/>
</dbReference>
<feature type="region of interest" description="Disordered" evidence="1">
    <location>
        <begin position="585"/>
        <end position="970"/>
    </location>
</feature>
<feature type="compositionally biased region" description="Pro residues" evidence="1">
    <location>
        <begin position="903"/>
        <end position="915"/>
    </location>
</feature>
<evidence type="ECO:0000256" key="2">
    <source>
        <dbReference type="SAM" id="SignalP"/>
    </source>
</evidence>
<accession>A0ABM8E8M5</accession>